<feature type="transmembrane region" description="Helical" evidence="1">
    <location>
        <begin position="193"/>
        <end position="214"/>
    </location>
</feature>
<feature type="transmembrane region" description="Helical" evidence="1">
    <location>
        <begin position="296"/>
        <end position="313"/>
    </location>
</feature>
<feature type="transmembrane region" description="Helical" evidence="1">
    <location>
        <begin position="404"/>
        <end position="425"/>
    </location>
</feature>
<protein>
    <recommendedName>
        <fullName evidence="4">DUF2029 domain-containing protein</fullName>
    </recommendedName>
</protein>
<evidence type="ECO:0000256" key="1">
    <source>
        <dbReference type="SAM" id="Phobius"/>
    </source>
</evidence>
<evidence type="ECO:0000313" key="2">
    <source>
        <dbReference type="EMBL" id="NQE35670.1"/>
    </source>
</evidence>
<accession>A0ABX2D1E1</accession>
<evidence type="ECO:0000313" key="3">
    <source>
        <dbReference type="Proteomes" id="UP000702425"/>
    </source>
</evidence>
<dbReference type="Proteomes" id="UP000702425">
    <property type="component" value="Unassembled WGS sequence"/>
</dbReference>
<dbReference type="RefSeq" id="WP_246276828.1">
    <property type="nucleotide sequence ID" value="NZ_CAWPPK010000276.1"/>
</dbReference>
<gene>
    <name evidence="2" type="ORF">E5S67_03405</name>
</gene>
<dbReference type="EMBL" id="SRRZ01000061">
    <property type="protein sequence ID" value="NQE35670.1"/>
    <property type="molecule type" value="Genomic_DNA"/>
</dbReference>
<name>A0ABX2D1E1_9CYAN</name>
<keyword evidence="1" id="KW-1133">Transmembrane helix</keyword>
<feature type="transmembrane region" description="Helical" evidence="1">
    <location>
        <begin position="352"/>
        <end position="368"/>
    </location>
</feature>
<reference evidence="2 3" key="1">
    <citation type="journal article" date="2020" name="Sci. Rep.">
        <title>A novel cyanobacterial geosmin producer, revising GeoA distribution and dispersion patterns in Bacteria.</title>
        <authorList>
            <person name="Churro C."/>
            <person name="Semedo-Aguiar A.P."/>
            <person name="Silva A.D."/>
            <person name="Pereira-Leal J.B."/>
            <person name="Leite R.B."/>
        </authorList>
    </citation>
    <scope>NUCLEOTIDE SEQUENCE [LARGE SCALE GENOMIC DNA]</scope>
    <source>
        <strain evidence="2 3">IPMA8</strain>
    </source>
</reference>
<comment type="caution">
    <text evidence="2">The sequence shown here is derived from an EMBL/GenBank/DDBJ whole genome shotgun (WGS) entry which is preliminary data.</text>
</comment>
<feature type="transmembrane region" description="Helical" evidence="1">
    <location>
        <begin position="26"/>
        <end position="47"/>
    </location>
</feature>
<organism evidence="2 3">
    <name type="scientific">Microcoleus asticus IPMA8</name>
    <dbReference type="NCBI Taxonomy" id="2563858"/>
    <lineage>
        <taxon>Bacteria</taxon>
        <taxon>Bacillati</taxon>
        <taxon>Cyanobacteriota</taxon>
        <taxon>Cyanophyceae</taxon>
        <taxon>Oscillatoriophycideae</taxon>
        <taxon>Oscillatoriales</taxon>
        <taxon>Microcoleaceae</taxon>
        <taxon>Microcoleus</taxon>
        <taxon>Microcoleus asticus</taxon>
    </lineage>
</organism>
<keyword evidence="3" id="KW-1185">Reference proteome</keyword>
<keyword evidence="1" id="KW-0812">Transmembrane</keyword>
<sequence>MYRVLQSFQNHLNHQLSKTTKLDGRILLFAILIAYFMPIAIATNFFSNYPDSWIKFKFIYPLVPTMLPPFADLRVITSGAECIRLGYDVLLANPCDPWKRPMNYPRILSVPASWGLDQSHTVILGILLGLLFFILVFVTIKRLNYIEALFYALILCSPSAMLAIERCNNDLIIFILLSLSLLIMKNKTAIWRYFSYIIIMFAAILKLYPIFALITAIKEKKRNFSVIFLSIVIAFVIYVVTNFESIILISKATPRVTIFSYGGKVIFDVIFDKLDKYFYSFYNSHIPQYFNQIKLLLFYLTIALFLLISYLLAKHTENLFQNNKLNINQIEAFRIGSSIYIGTFLIGNNWDYRLIFLLFTIPQILVWLKTQVQFESISGLALMAIILTTWLSNKSFQIHYFDELLNWLLFLFFAYSTILTLPNWLKSYIYFQPRGFDANNE</sequence>
<evidence type="ECO:0008006" key="4">
    <source>
        <dbReference type="Google" id="ProtNLM"/>
    </source>
</evidence>
<feature type="transmembrane region" description="Helical" evidence="1">
    <location>
        <begin position="122"/>
        <end position="140"/>
    </location>
</feature>
<keyword evidence="1" id="KW-0472">Membrane</keyword>
<proteinExistence type="predicted"/>
<feature type="transmembrane region" description="Helical" evidence="1">
    <location>
        <begin position="375"/>
        <end position="392"/>
    </location>
</feature>
<feature type="transmembrane region" description="Helical" evidence="1">
    <location>
        <begin position="226"/>
        <end position="249"/>
    </location>
</feature>